<evidence type="ECO:0000259" key="1">
    <source>
        <dbReference type="SMART" id="SM00849"/>
    </source>
</evidence>
<comment type="caution">
    <text evidence="2">The sequence shown here is derived from an EMBL/GenBank/DDBJ whole genome shotgun (WGS) entry which is preliminary data.</text>
</comment>
<keyword evidence="3" id="KW-1185">Reference proteome</keyword>
<dbReference type="RefSeq" id="WP_382400223.1">
    <property type="nucleotide sequence ID" value="NZ_JBHTNH010000023.1"/>
</dbReference>
<dbReference type="PANTHER" id="PTHR23131">
    <property type="entry name" value="ENDORIBONUCLEASE LACTB2"/>
    <property type="match status" value="1"/>
</dbReference>
<dbReference type="Proteomes" id="UP001597178">
    <property type="component" value="Unassembled WGS sequence"/>
</dbReference>
<accession>A0ABW3ZUJ1</accession>
<dbReference type="InterPro" id="IPR036388">
    <property type="entry name" value="WH-like_DNA-bd_sf"/>
</dbReference>
<evidence type="ECO:0000313" key="2">
    <source>
        <dbReference type="EMBL" id="MFD1362055.1"/>
    </source>
</evidence>
<dbReference type="InterPro" id="IPR048933">
    <property type="entry name" value="B_lactamase-like_C"/>
</dbReference>
<dbReference type="Pfam" id="PF21221">
    <property type="entry name" value="B_lactamase-like_C"/>
    <property type="match status" value="1"/>
</dbReference>
<organism evidence="2 3">
    <name type="scientific">Lentibacillus salinarum</name>
    <dbReference type="NCBI Taxonomy" id="446820"/>
    <lineage>
        <taxon>Bacteria</taxon>
        <taxon>Bacillati</taxon>
        <taxon>Bacillota</taxon>
        <taxon>Bacilli</taxon>
        <taxon>Bacillales</taxon>
        <taxon>Bacillaceae</taxon>
        <taxon>Lentibacillus</taxon>
    </lineage>
</organism>
<dbReference type="Gene3D" id="3.60.15.10">
    <property type="entry name" value="Ribonuclease Z/Hydroxyacylglutathione hydrolase-like"/>
    <property type="match status" value="1"/>
</dbReference>
<sequence length="313" mass="35718">MLEQLGLKRVTLDLPFRLDHVNCFLAEGKHGWTVIDTGLHNEQTVKRWETELSGKPVTDLIITHYHPDHFGYAGGLQAKHNARVFMSEIDVNAAKHAWNQRFLNQLSENYSLAGIPDDAANKMLNNTKAFIPIVTPYPKVGRFLQDGDVITIGAYNYEIITTPGHSDGLVTFYNREKNVLLSTDHILPKITPNISYWFHGDPNPLARYLESLDKIKKLDADFVVPSHGEPFHGANERIEEIKSHHDKRLDQTLASVDGGSTVYQACQQLFRKQLTVHEMRFAVGETLAHLEYLRYKGECRRELSDGVYRYYAD</sequence>
<evidence type="ECO:0000313" key="3">
    <source>
        <dbReference type="Proteomes" id="UP001597178"/>
    </source>
</evidence>
<reference evidence="3" key="1">
    <citation type="journal article" date="2019" name="Int. J. Syst. Evol. Microbiol.">
        <title>The Global Catalogue of Microorganisms (GCM) 10K type strain sequencing project: providing services to taxonomists for standard genome sequencing and annotation.</title>
        <authorList>
            <consortium name="The Broad Institute Genomics Platform"/>
            <consortium name="The Broad Institute Genome Sequencing Center for Infectious Disease"/>
            <person name="Wu L."/>
            <person name="Ma J."/>
        </authorList>
    </citation>
    <scope>NUCLEOTIDE SEQUENCE [LARGE SCALE GENOMIC DNA]</scope>
    <source>
        <strain evidence="3">CCUG 54822</strain>
    </source>
</reference>
<gene>
    <name evidence="2" type="ORF">ACFQ4A_10355</name>
</gene>
<dbReference type="CDD" id="cd07725">
    <property type="entry name" value="TTHA1429-like_MBL-fold"/>
    <property type="match status" value="1"/>
</dbReference>
<dbReference type="InterPro" id="IPR001279">
    <property type="entry name" value="Metallo-B-lactamas"/>
</dbReference>
<dbReference type="SMART" id="SM00849">
    <property type="entry name" value="Lactamase_B"/>
    <property type="match status" value="1"/>
</dbReference>
<dbReference type="Pfam" id="PF00753">
    <property type="entry name" value="Lactamase_B"/>
    <property type="match status" value="1"/>
</dbReference>
<dbReference type="EMBL" id="JBHTNH010000023">
    <property type="protein sequence ID" value="MFD1362055.1"/>
    <property type="molecule type" value="Genomic_DNA"/>
</dbReference>
<name>A0ABW3ZUJ1_9BACI</name>
<dbReference type="Gene3D" id="1.10.10.10">
    <property type="entry name" value="Winged helix-like DNA-binding domain superfamily/Winged helix DNA-binding domain"/>
    <property type="match status" value="1"/>
</dbReference>
<dbReference type="SUPFAM" id="SSF56281">
    <property type="entry name" value="Metallo-hydrolase/oxidoreductase"/>
    <property type="match status" value="1"/>
</dbReference>
<protein>
    <submittedName>
        <fullName evidence="2">MBL fold metallo-hydrolase</fullName>
    </submittedName>
</protein>
<dbReference type="PANTHER" id="PTHR23131:SF4">
    <property type="entry name" value="METALLO-BETA-LACTAMASE SUPERFAMILY POTEIN"/>
    <property type="match status" value="1"/>
</dbReference>
<dbReference type="InterPro" id="IPR050662">
    <property type="entry name" value="Sec-metab_biosynth-thioest"/>
</dbReference>
<feature type="domain" description="Metallo-beta-lactamase" evidence="1">
    <location>
        <begin position="20"/>
        <end position="227"/>
    </location>
</feature>
<dbReference type="InterPro" id="IPR036866">
    <property type="entry name" value="RibonucZ/Hydroxyglut_hydro"/>
</dbReference>
<proteinExistence type="predicted"/>